<evidence type="ECO:0000313" key="4">
    <source>
        <dbReference type="Proteomes" id="UP000019486"/>
    </source>
</evidence>
<evidence type="ECO:0000256" key="2">
    <source>
        <dbReference type="SAM" id="Phobius"/>
    </source>
</evidence>
<keyword evidence="2" id="KW-0812">Transmembrane</keyword>
<sequence length="132" mass="14302">MLEILTAALLLGGAAFSLISAIGVLRLPDVLIRMHASSKSGTLGAGMILAAVAVLYGTDQIVARAVAAILFLLLTVPVGAHIIGRAAYVTGTKLWPGTVMDELRADHERRECEKQEREKRERGQEEREERNP</sequence>
<dbReference type="AlphaFoldDB" id="W9H9G9"/>
<dbReference type="PANTHER" id="PTHR34703">
    <property type="entry name" value="ANTIPORTER SUBUNIT MNHG2-RELATED"/>
    <property type="match status" value="1"/>
</dbReference>
<dbReference type="EMBL" id="AVFL01000004">
    <property type="protein sequence ID" value="EWY41396.1"/>
    <property type="molecule type" value="Genomic_DNA"/>
</dbReference>
<organism evidence="3 4">
    <name type="scientific">Skermanella stibiiresistens SB22</name>
    <dbReference type="NCBI Taxonomy" id="1385369"/>
    <lineage>
        <taxon>Bacteria</taxon>
        <taxon>Pseudomonadati</taxon>
        <taxon>Pseudomonadota</taxon>
        <taxon>Alphaproteobacteria</taxon>
        <taxon>Rhodospirillales</taxon>
        <taxon>Azospirillaceae</taxon>
        <taxon>Skermanella</taxon>
    </lineage>
</organism>
<comment type="caution">
    <text evidence="3">The sequence shown here is derived from an EMBL/GenBank/DDBJ whole genome shotgun (WGS) entry which is preliminary data.</text>
</comment>
<gene>
    <name evidence="3" type="ORF">N825_28155</name>
</gene>
<evidence type="ECO:0000256" key="1">
    <source>
        <dbReference type="SAM" id="MobiDB-lite"/>
    </source>
</evidence>
<dbReference type="NCBIfam" id="NF009314">
    <property type="entry name" value="PRK12674.1-2"/>
    <property type="match status" value="1"/>
</dbReference>
<feature type="transmembrane region" description="Helical" evidence="2">
    <location>
        <begin position="40"/>
        <end position="58"/>
    </location>
</feature>
<dbReference type="STRING" id="1385369.N825_28155"/>
<proteinExistence type="predicted"/>
<dbReference type="NCBIfam" id="TIGR01300">
    <property type="entry name" value="CPA3_mnhG_phaG"/>
    <property type="match status" value="1"/>
</dbReference>
<keyword evidence="2" id="KW-1133">Transmembrane helix</keyword>
<dbReference type="Proteomes" id="UP000019486">
    <property type="component" value="Unassembled WGS sequence"/>
</dbReference>
<reference evidence="3 4" key="1">
    <citation type="submission" date="2013-08" db="EMBL/GenBank/DDBJ databases">
        <title>The genome sequence of Skermanella stibiiresistens.</title>
        <authorList>
            <person name="Zhu W."/>
            <person name="Wang G."/>
        </authorList>
    </citation>
    <scope>NUCLEOTIDE SEQUENCE [LARGE SCALE GENOMIC DNA]</scope>
    <source>
        <strain evidence="3 4">SB22</strain>
    </source>
</reference>
<dbReference type="GO" id="GO:0015385">
    <property type="term" value="F:sodium:proton antiporter activity"/>
    <property type="evidence" value="ECO:0007669"/>
    <property type="project" value="TreeGrafter"/>
</dbReference>
<keyword evidence="4" id="KW-1185">Reference proteome</keyword>
<dbReference type="Pfam" id="PF03334">
    <property type="entry name" value="PhaG_MnhG_YufB"/>
    <property type="match status" value="1"/>
</dbReference>
<dbReference type="InterPro" id="IPR005133">
    <property type="entry name" value="PhaG_MnhG_YufB"/>
</dbReference>
<dbReference type="PANTHER" id="PTHR34703:SF1">
    <property type="entry name" value="ANTIPORTER SUBUNIT MNHG2-RELATED"/>
    <property type="match status" value="1"/>
</dbReference>
<evidence type="ECO:0000313" key="3">
    <source>
        <dbReference type="EMBL" id="EWY41396.1"/>
    </source>
</evidence>
<feature type="region of interest" description="Disordered" evidence="1">
    <location>
        <begin position="106"/>
        <end position="132"/>
    </location>
</feature>
<accession>W9H9G9</accession>
<protein>
    <submittedName>
        <fullName evidence="3">Sodium:proton antiporter</fullName>
    </submittedName>
</protein>
<name>W9H9G9_9PROT</name>
<feature type="transmembrane region" description="Helical" evidence="2">
    <location>
        <begin position="65"/>
        <end position="88"/>
    </location>
</feature>
<dbReference type="PATRIC" id="fig|1385369.3.peg.1570"/>
<keyword evidence="2" id="KW-0472">Membrane</keyword>